<feature type="compositionally biased region" description="Basic and acidic residues" evidence="1">
    <location>
        <begin position="41"/>
        <end position="51"/>
    </location>
</feature>
<reference evidence="2" key="2">
    <citation type="journal article" date="2024" name="Plant">
        <title>Genomic evolution and insights into agronomic trait innovations of Sesamum species.</title>
        <authorList>
            <person name="Miao H."/>
            <person name="Wang L."/>
            <person name="Qu L."/>
            <person name="Liu H."/>
            <person name="Sun Y."/>
            <person name="Le M."/>
            <person name="Wang Q."/>
            <person name="Wei S."/>
            <person name="Zheng Y."/>
            <person name="Lin W."/>
            <person name="Duan Y."/>
            <person name="Cao H."/>
            <person name="Xiong S."/>
            <person name="Wang X."/>
            <person name="Wei L."/>
            <person name="Li C."/>
            <person name="Ma Q."/>
            <person name="Ju M."/>
            <person name="Zhao R."/>
            <person name="Li G."/>
            <person name="Mu C."/>
            <person name="Tian Q."/>
            <person name="Mei H."/>
            <person name="Zhang T."/>
            <person name="Gao T."/>
            <person name="Zhang H."/>
        </authorList>
    </citation>
    <scope>NUCLEOTIDE SEQUENCE</scope>
    <source>
        <strain evidence="2">G01</strain>
    </source>
</reference>
<evidence type="ECO:0000313" key="2">
    <source>
        <dbReference type="EMBL" id="KAL0286416.1"/>
    </source>
</evidence>
<comment type="caution">
    <text evidence="2">The sequence shown here is derived from an EMBL/GenBank/DDBJ whole genome shotgun (WGS) entry which is preliminary data.</text>
</comment>
<feature type="region of interest" description="Disordered" evidence="1">
    <location>
        <begin position="15"/>
        <end position="70"/>
    </location>
</feature>
<feature type="compositionally biased region" description="Polar residues" evidence="1">
    <location>
        <begin position="15"/>
        <end position="36"/>
    </location>
</feature>
<proteinExistence type="predicted"/>
<dbReference type="AlphaFoldDB" id="A0AAW2IW78"/>
<accession>A0AAW2IW78</accession>
<name>A0AAW2IW78_9LAMI</name>
<sequence>MNGIEKSLHDLMVQNEATIEKSTPSIPVGQASTSKANGKIAGRDKRKKDETSSTAASTSSALVTPIGRGK</sequence>
<organism evidence="2">
    <name type="scientific">Sesamum angustifolium</name>
    <dbReference type="NCBI Taxonomy" id="2727405"/>
    <lineage>
        <taxon>Eukaryota</taxon>
        <taxon>Viridiplantae</taxon>
        <taxon>Streptophyta</taxon>
        <taxon>Embryophyta</taxon>
        <taxon>Tracheophyta</taxon>
        <taxon>Spermatophyta</taxon>
        <taxon>Magnoliopsida</taxon>
        <taxon>eudicotyledons</taxon>
        <taxon>Gunneridae</taxon>
        <taxon>Pentapetalae</taxon>
        <taxon>asterids</taxon>
        <taxon>lamiids</taxon>
        <taxon>Lamiales</taxon>
        <taxon>Pedaliaceae</taxon>
        <taxon>Sesamum</taxon>
    </lineage>
</organism>
<dbReference type="EMBL" id="JACGWK010001540">
    <property type="protein sequence ID" value="KAL0286416.1"/>
    <property type="molecule type" value="Genomic_DNA"/>
</dbReference>
<feature type="compositionally biased region" description="Low complexity" evidence="1">
    <location>
        <begin position="52"/>
        <end position="61"/>
    </location>
</feature>
<gene>
    <name evidence="2" type="ORF">Sangu_2734300</name>
</gene>
<reference evidence="2" key="1">
    <citation type="submission" date="2020-06" db="EMBL/GenBank/DDBJ databases">
        <authorList>
            <person name="Li T."/>
            <person name="Hu X."/>
            <person name="Zhang T."/>
            <person name="Song X."/>
            <person name="Zhang H."/>
            <person name="Dai N."/>
            <person name="Sheng W."/>
            <person name="Hou X."/>
            <person name="Wei L."/>
        </authorList>
    </citation>
    <scope>NUCLEOTIDE SEQUENCE</scope>
    <source>
        <strain evidence="2">G01</strain>
        <tissue evidence="2">Leaf</tissue>
    </source>
</reference>
<evidence type="ECO:0000256" key="1">
    <source>
        <dbReference type="SAM" id="MobiDB-lite"/>
    </source>
</evidence>
<protein>
    <submittedName>
        <fullName evidence="2">Uncharacterized protein</fullName>
    </submittedName>
</protein>